<reference evidence="1" key="1">
    <citation type="submission" date="2022-10" db="EMBL/GenBank/DDBJ databases">
        <title>The WGS of Solirubrobacter ginsenosidimutans DSM 21036.</title>
        <authorList>
            <person name="Jiang Z."/>
        </authorList>
    </citation>
    <scope>NUCLEOTIDE SEQUENCE</scope>
    <source>
        <strain evidence="1">DSM 21036</strain>
    </source>
</reference>
<proteinExistence type="predicted"/>
<comment type="caution">
    <text evidence="1">The sequence shown here is derived from an EMBL/GenBank/DDBJ whole genome shotgun (WGS) entry which is preliminary data.</text>
</comment>
<dbReference type="Proteomes" id="UP001149140">
    <property type="component" value="Unassembled WGS sequence"/>
</dbReference>
<keyword evidence="2" id="KW-1185">Reference proteome</keyword>
<dbReference type="AlphaFoldDB" id="A0A9X3N0L3"/>
<dbReference type="EMBL" id="JAPDOD010000036">
    <property type="protein sequence ID" value="MDA0164617.1"/>
    <property type="molecule type" value="Genomic_DNA"/>
</dbReference>
<evidence type="ECO:0000313" key="2">
    <source>
        <dbReference type="Proteomes" id="UP001149140"/>
    </source>
</evidence>
<evidence type="ECO:0000313" key="1">
    <source>
        <dbReference type="EMBL" id="MDA0164617.1"/>
    </source>
</evidence>
<protein>
    <submittedName>
        <fullName evidence="1">Uncharacterized protein</fullName>
    </submittedName>
</protein>
<sequence>MQVPGAHIVTLHNPVQYTPAQIDQAAAIAHTLQRGQFVLCELPRR</sequence>
<organism evidence="1 2">
    <name type="scientific">Solirubrobacter ginsenosidimutans</name>
    <dbReference type="NCBI Taxonomy" id="490573"/>
    <lineage>
        <taxon>Bacteria</taxon>
        <taxon>Bacillati</taxon>
        <taxon>Actinomycetota</taxon>
        <taxon>Thermoleophilia</taxon>
        <taxon>Solirubrobacterales</taxon>
        <taxon>Solirubrobacteraceae</taxon>
        <taxon>Solirubrobacter</taxon>
    </lineage>
</organism>
<name>A0A9X3N0L3_9ACTN</name>
<gene>
    <name evidence="1" type="ORF">OM076_30395</name>
</gene>
<accession>A0A9X3N0L3</accession>